<evidence type="ECO:0000256" key="3">
    <source>
        <dbReference type="ARBA" id="ARBA00023235"/>
    </source>
</evidence>
<name>A0A232M5W3_9EURO</name>
<keyword evidence="2" id="KW-0238">DNA-binding</keyword>
<dbReference type="OrthoDB" id="4776865at2759"/>
<evidence type="ECO:0000256" key="4">
    <source>
        <dbReference type="ARBA" id="ARBA00034617"/>
    </source>
</evidence>
<dbReference type="PROSITE" id="PS51192">
    <property type="entry name" value="HELICASE_ATP_BIND_1"/>
    <property type="match status" value="1"/>
</dbReference>
<dbReference type="EC" id="5.6.2.4" evidence="5"/>
<comment type="catalytic activity">
    <reaction evidence="4">
        <text>Couples ATP hydrolysis with the unwinding of duplex DNA by translocating in the 3'-5' direction.</text>
        <dbReference type="EC" id="5.6.2.4"/>
    </reaction>
</comment>
<dbReference type="GO" id="GO:0005524">
    <property type="term" value="F:ATP binding"/>
    <property type="evidence" value="ECO:0007669"/>
    <property type="project" value="InterPro"/>
</dbReference>
<evidence type="ECO:0000313" key="9">
    <source>
        <dbReference type="Proteomes" id="UP000243515"/>
    </source>
</evidence>
<feature type="non-terminal residue" evidence="8">
    <location>
        <position position="162"/>
    </location>
</feature>
<reference evidence="8 9" key="1">
    <citation type="journal article" date="2015" name="Environ. Microbiol.">
        <title>Metagenome sequence of Elaphomyces granulatus from sporocarp tissue reveals Ascomycota ectomycorrhizal fingerprints of genome expansion and a Proteobacteria-rich microbiome.</title>
        <authorList>
            <person name="Quandt C.A."/>
            <person name="Kohler A."/>
            <person name="Hesse C.N."/>
            <person name="Sharpton T.J."/>
            <person name="Martin F."/>
            <person name="Spatafora J.W."/>
        </authorList>
    </citation>
    <scope>NUCLEOTIDE SEQUENCE [LARGE SCALE GENOMIC DNA]</scope>
    <source>
        <strain evidence="8 9">OSC145934</strain>
    </source>
</reference>
<dbReference type="EMBL" id="NPHW01002348">
    <property type="protein sequence ID" value="OXV11684.1"/>
    <property type="molecule type" value="Genomic_DNA"/>
</dbReference>
<dbReference type="AlphaFoldDB" id="A0A232M5W3"/>
<dbReference type="InterPro" id="IPR014001">
    <property type="entry name" value="Helicase_ATP-bd"/>
</dbReference>
<proteinExistence type="inferred from homology"/>
<dbReference type="SUPFAM" id="SSF52540">
    <property type="entry name" value="P-loop containing nucleoside triphosphate hydrolases"/>
    <property type="match status" value="1"/>
</dbReference>
<dbReference type="Gene3D" id="3.40.50.300">
    <property type="entry name" value="P-loop containing nucleotide triphosphate hydrolases"/>
    <property type="match status" value="1"/>
</dbReference>
<dbReference type="GO" id="GO:0003677">
    <property type="term" value="F:DNA binding"/>
    <property type="evidence" value="ECO:0007669"/>
    <property type="project" value="UniProtKB-KW"/>
</dbReference>
<evidence type="ECO:0000256" key="1">
    <source>
        <dbReference type="ARBA" id="ARBA00005446"/>
    </source>
</evidence>
<comment type="caution">
    <text evidence="8">The sequence shown here is derived from an EMBL/GenBank/DDBJ whole genome shotgun (WGS) entry which is preliminary data.</text>
</comment>
<evidence type="ECO:0000256" key="6">
    <source>
        <dbReference type="SAM" id="MobiDB-lite"/>
    </source>
</evidence>
<dbReference type="InterPro" id="IPR011545">
    <property type="entry name" value="DEAD/DEAH_box_helicase_dom"/>
</dbReference>
<feature type="region of interest" description="Disordered" evidence="6">
    <location>
        <begin position="1"/>
        <end position="20"/>
    </location>
</feature>
<dbReference type="Pfam" id="PF00270">
    <property type="entry name" value="DEAD"/>
    <property type="match status" value="1"/>
</dbReference>
<dbReference type="GO" id="GO:0043138">
    <property type="term" value="F:3'-5' DNA helicase activity"/>
    <property type="evidence" value="ECO:0007669"/>
    <property type="project" value="UniProtKB-EC"/>
</dbReference>
<evidence type="ECO:0000259" key="7">
    <source>
        <dbReference type="PROSITE" id="PS51192"/>
    </source>
</evidence>
<dbReference type="PANTHER" id="PTHR13710:SF105">
    <property type="entry name" value="ATP-DEPENDENT DNA HELICASE Q1"/>
    <property type="match status" value="1"/>
</dbReference>
<organism evidence="8 9">
    <name type="scientific">Elaphomyces granulatus</name>
    <dbReference type="NCBI Taxonomy" id="519963"/>
    <lineage>
        <taxon>Eukaryota</taxon>
        <taxon>Fungi</taxon>
        <taxon>Dikarya</taxon>
        <taxon>Ascomycota</taxon>
        <taxon>Pezizomycotina</taxon>
        <taxon>Eurotiomycetes</taxon>
        <taxon>Eurotiomycetidae</taxon>
        <taxon>Eurotiales</taxon>
        <taxon>Elaphomycetaceae</taxon>
        <taxon>Elaphomyces</taxon>
    </lineage>
</organism>
<keyword evidence="3" id="KW-0413">Isomerase</keyword>
<dbReference type="GO" id="GO:0005694">
    <property type="term" value="C:chromosome"/>
    <property type="evidence" value="ECO:0007669"/>
    <property type="project" value="TreeGrafter"/>
</dbReference>
<dbReference type="GO" id="GO:0009378">
    <property type="term" value="F:four-way junction helicase activity"/>
    <property type="evidence" value="ECO:0007669"/>
    <property type="project" value="TreeGrafter"/>
</dbReference>
<dbReference type="Proteomes" id="UP000243515">
    <property type="component" value="Unassembled WGS sequence"/>
</dbReference>
<dbReference type="GO" id="GO:0000724">
    <property type="term" value="P:double-strand break repair via homologous recombination"/>
    <property type="evidence" value="ECO:0007669"/>
    <property type="project" value="TreeGrafter"/>
</dbReference>
<dbReference type="GO" id="GO:0005737">
    <property type="term" value="C:cytoplasm"/>
    <property type="evidence" value="ECO:0007669"/>
    <property type="project" value="TreeGrafter"/>
</dbReference>
<protein>
    <recommendedName>
        <fullName evidence="5">DNA 3'-5' helicase</fullName>
        <ecNumber evidence="5">5.6.2.4</ecNumber>
    </recommendedName>
</protein>
<gene>
    <name evidence="8" type="ORF">Egran_00557</name>
</gene>
<comment type="similarity">
    <text evidence="1">Belongs to the helicase family. RecQ subfamily.</text>
</comment>
<evidence type="ECO:0000256" key="5">
    <source>
        <dbReference type="ARBA" id="ARBA00034808"/>
    </source>
</evidence>
<keyword evidence="9" id="KW-1185">Reference proteome</keyword>
<evidence type="ECO:0000256" key="2">
    <source>
        <dbReference type="ARBA" id="ARBA00023125"/>
    </source>
</evidence>
<evidence type="ECO:0000313" key="8">
    <source>
        <dbReference type="EMBL" id="OXV11684.1"/>
    </source>
</evidence>
<feature type="domain" description="Helicase ATP-binding" evidence="7">
    <location>
        <begin position="1"/>
        <end position="116"/>
    </location>
</feature>
<dbReference type="InterPro" id="IPR027417">
    <property type="entry name" value="P-loop_NTPase"/>
</dbReference>
<feature type="non-terminal residue" evidence="8">
    <location>
        <position position="1"/>
    </location>
</feature>
<dbReference type="PANTHER" id="PTHR13710">
    <property type="entry name" value="DNA HELICASE RECQ FAMILY MEMBER"/>
    <property type="match status" value="1"/>
</dbReference>
<sequence>GAKGLVINQDSNNQETRRRAASGEFTHVITSPEILNSRKFRREVLQYEQFLSKLVLVAIDELHVAQQWATFREDYGQLHKVRARIPRSVPWFGTSATLDSHTLEAAKSAVGFENPIMIRTSIDRPDIFYKLREFEVKPKSFEDLRFLLPGEKATESYYIFQR</sequence>
<accession>A0A232M5W3</accession>